<keyword evidence="4" id="KW-0560">Oxidoreductase</keyword>
<dbReference type="AlphaFoldDB" id="A0A2S7K1M6"/>
<dbReference type="InterPro" id="IPR036188">
    <property type="entry name" value="FAD/NAD-bd_sf"/>
</dbReference>
<feature type="domain" description="FAD-binding" evidence="6">
    <location>
        <begin position="3"/>
        <end position="345"/>
    </location>
</feature>
<dbReference type="InterPro" id="IPR002938">
    <property type="entry name" value="FAD-bd"/>
</dbReference>
<dbReference type="Proteomes" id="UP000239504">
    <property type="component" value="Unassembled WGS sequence"/>
</dbReference>
<evidence type="ECO:0000313" key="7">
    <source>
        <dbReference type="EMBL" id="PQA86410.1"/>
    </source>
</evidence>
<dbReference type="Pfam" id="PF01494">
    <property type="entry name" value="FAD_binding_3"/>
    <property type="match status" value="1"/>
</dbReference>
<dbReference type="SUPFAM" id="SSF54373">
    <property type="entry name" value="FAD-linked reductases, C-terminal domain"/>
    <property type="match status" value="1"/>
</dbReference>
<gene>
    <name evidence="7" type="ORF">CW354_18950</name>
</gene>
<evidence type="ECO:0000313" key="8">
    <source>
        <dbReference type="Proteomes" id="UP000239504"/>
    </source>
</evidence>
<protein>
    <submittedName>
        <fullName evidence="7">Monooxygenase</fullName>
    </submittedName>
</protein>
<proteinExistence type="predicted"/>
<comment type="caution">
    <text evidence="7">The sequence shown here is derived from an EMBL/GenBank/DDBJ whole genome shotgun (WGS) entry which is preliminary data.</text>
</comment>
<dbReference type="GO" id="GO:0071949">
    <property type="term" value="F:FAD binding"/>
    <property type="evidence" value="ECO:0007669"/>
    <property type="project" value="InterPro"/>
</dbReference>
<dbReference type="OrthoDB" id="4230779at2"/>
<evidence type="ECO:0000256" key="5">
    <source>
        <dbReference type="ARBA" id="ARBA00023033"/>
    </source>
</evidence>
<dbReference type="InterPro" id="IPR050493">
    <property type="entry name" value="FAD-dep_Monooxygenase_BioMet"/>
</dbReference>
<evidence type="ECO:0000259" key="6">
    <source>
        <dbReference type="Pfam" id="PF01494"/>
    </source>
</evidence>
<dbReference type="RefSeq" id="WP_104831622.1">
    <property type="nucleotide sequence ID" value="NZ_PJCH01000015.1"/>
</dbReference>
<name>A0A2S7K1M6_9PROT</name>
<dbReference type="GO" id="GO:0004497">
    <property type="term" value="F:monooxygenase activity"/>
    <property type="evidence" value="ECO:0007669"/>
    <property type="project" value="UniProtKB-KW"/>
</dbReference>
<keyword evidence="3" id="KW-0274">FAD</keyword>
<keyword evidence="8" id="KW-1185">Reference proteome</keyword>
<dbReference type="PANTHER" id="PTHR13789:SF318">
    <property type="entry name" value="GERANYLGERANYL DIPHOSPHATE REDUCTASE"/>
    <property type="match status" value="1"/>
</dbReference>
<keyword evidence="5 7" id="KW-0503">Monooxygenase</keyword>
<dbReference type="EMBL" id="PJCH01000015">
    <property type="protein sequence ID" value="PQA86410.1"/>
    <property type="molecule type" value="Genomic_DNA"/>
</dbReference>
<evidence type="ECO:0000256" key="4">
    <source>
        <dbReference type="ARBA" id="ARBA00023002"/>
    </source>
</evidence>
<dbReference type="Gene3D" id="3.50.50.60">
    <property type="entry name" value="FAD/NAD(P)-binding domain"/>
    <property type="match status" value="1"/>
</dbReference>
<accession>A0A2S7K1M6</accession>
<sequence length="394" mass="43939">MKIGIIGAGIGGLTAALALLRRGFDVEVYEQAHELKEVGAGLQIAANATRVFDNLGILDRVVSVGFQPEGKEVRLWNTGQTWKLFDLGAESVERYGFPYVTIHRGDLHSALVDAVRAVKPDAIHLNHHFNSSEQDGASVTLHFDDQPSVACNIVIGADGVHSAMRKQLFGEGKADFTGIVAWRGLIPFERLPERLRRPIGTNWIGPGGHVIHYPLRPGKLMNFTSVVENQEWKIESWSEPGTVEEYHADYPGWHPDVHEYIQNIDEPFRWALFSRPPMKTWTQGRITLLGDACHPALPFLAQGAAMAIEDGLILARALGAYENPEKALKAYEDARIERTSRMVRGAAKNTERFHNPALATVEGAQAYVDREWRPDLVSERYDWLFEYDAVNAAV</sequence>
<evidence type="ECO:0000256" key="3">
    <source>
        <dbReference type="ARBA" id="ARBA00022827"/>
    </source>
</evidence>
<evidence type="ECO:0000256" key="2">
    <source>
        <dbReference type="ARBA" id="ARBA00022630"/>
    </source>
</evidence>
<keyword evidence="2" id="KW-0285">Flavoprotein</keyword>
<comment type="cofactor">
    <cofactor evidence="1">
        <name>FAD</name>
        <dbReference type="ChEBI" id="CHEBI:57692"/>
    </cofactor>
</comment>
<organism evidence="7 8">
    <name type="scientific">Hyphococcus luteus</name>
    <dbReference type="NCBI Taxonomy" id="2058213"/>
    <lineage>
        <taxon>Bacteria</taxon>
        <taxon>Pseudomonadati</taxon>
        <taxon>Pseudomonadota</taxon>
        <taxon>Alphaproteobacteria</taxon>
        <taxon>Parvularculales</taxon>
        <taxon>Parvularculaceae</taxon>
        <taxon>Hyphococcus</taxon>
    </lineage>
</organism>
<reference evidence="7 8" key="1">
    <citation type="submission" date="2017-12" db="EMBL/GenBank/DDBJ databases">
        <authorList>
            <person name="Hurst M.R.H."/>
        </authorList>
    </citation>
    <scope>NUCLEOTIDE SEQUENCE [LARGE SCALE GENOMIC DNA]</scope>
    <source>
        <strain evidence="7 8">SY-3-19</strain>
    </source>
</reference>
<dbReference type="SUPFAM" id="SSF51905">
    <property type="entry name" value="FAD/NAD(P)-binding domain"/>
    <property type="match status" value="1"/>
</dbReference>
<evidence type="ECO:0000256" key="1">
    <source>
        <dbReference type="ARBA" id="ARBA00001974"/>
    </source>
</evidence>
<dbReference type="PANTHER" id="PTHR13789">
    <property type="entry name" value="MONOOXYGENASE"/>
    <property type="match status" value="1"/>
</dbReference>
<dbReference type="PRINTS" id="PR00420">
    <property type="entry name" value="RNGMNOXGNASE"/>
</dbReference>